<dbReference type="AlphaFoldDB" id="A0A1Y2FHJ0"/>
<name>A0A1Y2FHJ0_9FUNG</name>
<dbReference type="InterPro" id="IPR043136">
    <property type="entry name" value="B30.2/SPRY_sf"/>
</dbReference>
<dbReference type="Gene3D" id="2.60.120.920">
    <property type="match status" value="1"/>
</dbReference>
<evidence type="ECO:0000256" key="1">
    <source>
        <dbReference type="SAM" id="Coils"/>
    </source>
</evidence>
<organism evidence="3 4">
    <name type="scientific">Neocallimastix californiae</name>
    <dbReference type="NCBI Taxonomy" id="1754190"/>
    <lineage>
        <taxon>Eukaryota</taxon>
        <taxon>Fungi</taxon>
        <taxon>Fungi incertae sedis</taxon>
        <taxon>Chytridiomycota</taxon>
        <taxon>Chytridiomycota incertae sedis</taxon>
        <taxon>Neocallimastigomycetes</taxon>
        <taxon>Neocallimastigales</taxon>
        <taxon>Neocallimastigaceae</taxon>
        <taxon>Neocallimastix</taxon>
    </lineage>
</organism>
<dbReference type="InterPro" id="IPR003877">
    <property type="entry name" value="SPRY_dom"/>
</dbReference>
<dbReference type="Pfam" id="PF00622">
    <property type="entry name" value="SPRY"/>
    <property type="match status" value="1"/>
</dbReference>
<dbReference type="Proteomes" id="UP000193920">
    <property type="component" value="Unassembled WGS sequence"/>
</dbReference>
<reference evidence="3 4" key="1">
    <citation type="submission" date="2016-08" db="EMBL/GenBank/DDBJ databases">
        <title>A Parts List for Fungal Cellulosomes Revealed by Comparative Genomics.</title>
        <authorList>
            <consortium name="DOE Joint Genome Institute"/>
            <person name="Haitjema C.H."/>
            <person name="Gilmore S.P."/>
            <person name="Henske J.K."/>
            <person name="Solomon K.V."/>
            <person name="De Groot R."/>
            <person name="Kuo A."/>
            <person name="Mondo S.J."/>
            <person name="Salamov A.A."/>
            <person name="Labutti K."/>
            <person name="Zhao Z."/>
            <person name="Chiniquy J."/>
            <person name="Barry K."/>
            <person name="Brewer H.M."/>
            <person name="Purvine S.O."/>
            <person name="Wright A.T."/>
            <person name="Boxma B."/>
            <person name="Van Alen T."/>
            <person name="Hackstein J.H."/>
            <person name="Baker S.E."/>
            <person name="Grigoriev I.V."/>
            <person name="O'Malley M.A."/>
        </authorList>
    </citation>
    <scope>NUCLEOTIDE SEQUENCE [LARGE SCALE GENOMIC DNA]</scope>
    <source>
        <strain evidence="3 4">G1</strain>
    </source>
</reference>
<feature type="domain" description="B30.2/SPRY" evidence="2">
    <location>
        <begin position="41"/>
        <end position="236"/>
    </location>
</feature>
<dbReference type="EMBL" id="MCOG01000007">
    <property type="protein sequence ID" value="ORY83431.1"/>
    <property type="molecule type" value="Genomic_DNA"/>
</dbReference>
<dbReference type="InterPro" id="IPR013320">
    <property type="entry name" value="ConA-like_dom_sf"/>
</dbReference>
<dbReference type="SUPFAM" id="SSF49899">
    <property type="entry name" value="Concanavalin A-like lectins/glucanases"/>
    <property type="match status" value="1"/>
</dbReference>
<gene>
    <name evidence="3" type="ORF">LY90DRAFT_499632</name>
</gene>
<keyword evidence="4" id="KW-1185">Reference proteome</keyword>
<dbReference type="PROSITE" id="PS50188">
    <property type="entry name" value="B302_SPRY"/>
    <property type="match status" value="1"/>
</dbReference>
<keyword evidence="1" id="KW-0175">Coiled coil</keyword>
<feature type="coiled-coil region" evidence="1">
    <location>
        <begin position="1"/>
        <end position="49"/>
    </location>
</feature>
<proteinExistence type="predicted"/>
<evidence type="ECO:0000313" key="3">
    <source>
        <dbReference type="EMBL" id="ORY83431.1"/>
    </source>
</evidence>
<evidence type="ECO:0000313" key="4">
    <source>
        <dbReference type="Proteomes" id="UP000193920"/>
    </source>
</evidence>
<accession>A0A1Y2FHJ0</accession>
<dbReference type="CDD" id="cd11709">
    <property type="entry name" value="SPRY"/>
    <property type="match status" value="1"/>
</dbReference>
<protein>
    <recommendedName>
        <fullName evidence="2">B30.2/SPRY domain-containing protein</fullName>
    </recommendedName>
</protein>
<evidence type="ECO:0000259" key="2">
    <source>
        <dbReference type="PROSITE" id="PS50188"/>
    </source>
</evidence>
<comment type="caution">
    <text evidence="3">The sequence shown here is derived from an EMBL/GenBank/DDBJ whole genome shotgun (WGS) entry which is preliminary data.</text>
</comment>
<dbReference type="InterPro" id="IPR001870">
    <property type="entry name" value="B30.2/SPRY"/>
</dbReference>
<sequence>MEIKNEMIKYLEAKLKLLEIENQKLYSTIELNNKEIEQIKSLIKSLAENDSSFLDTQTTNLTQKPDDKIINLEFNWKIYDNAKMTNDLKTVRKVSGGNGWNCPAIGDKTLIKGKINKWKIQLTKRTGNIVFGIVPKEIDVSVNIFDNWKQGYITNSGNFAKHNLGVYEEFKKYNAEQGSILEIIVDLETGELSFSVNGENFGIFCNKLIKDIEYLPFIDIEVEETEITLLKSIDNNQI</sequence>